<accession>A0A0P0WMQ6</accession>
<keyword evidence="3" id="KW-1185">Reference proteome</keyword>
<feature type="region of interest" description="Disordered" evidence="1">
    <location>
        <begin position="133"/>
        <end position="153"/>
    </location>
</feature>
<dbReference type="EMBL" id="AP014961">
    <property type="protein sequence ID" value="BAS94098.1"/>
    <property type="molecule type" value="Genomic_DNA"/>
</dbReference>
<organism evidence="2 3">
    <name type="scientific">Oryza sativa subsp. japonica</name>
    <name type="common">Rice</name>
    <dbReference type="NCBI Taxonomy" id="39947"/>
    <lineage>
        <taxon>Eukaryota</taxon>
        <taxon>Viridiplantae</taxon>
        <taxon>Streptophyta</taxon>
        <taxon>Embryophyta</taxon>
        <taxon>Tracheophyta</taxon>
        <taxon>Spermatophyta</taxon>
        <taxon>Magnoliopsida</taxon>
        <taxon>Liliopsida</taxon>
        <taxon>Poales</taxon>
        <taxon>Poaceae</taxon>
        <taxon>BOP clade</taxon>
        <taxon>Oryzoideae</taxon>
        <taxon>Oryzeae</taxon>
        <taxon>Oryzinae</taxon>
        <taxon>Oryza</taxon>
        <taxon>Oryza sativa</taxon>
    </lineage>
</organism>
<evidence type="ECO:0000313" key="2">
    <source>
        <dbReference type="EMBL" id="BAS94098.1"/>
    </source>
</evidence>
<name>A0A0P0WMQ6_ORYSJ</name>
<dbReference type="Proteomes" id="UP000059680">
    <property type="component" value="Chromosome 5"/>
</dbReference>
<protein>
    <submittedName>
        <fullName evidence="2">Os05g0423701 protein</fullName>
    </submittedName>
</protein>
<dbReference type="InParanoid" id="A0A0P0WMQ6"/>
<sequence>MAARLRPSSPGVRRRWRAAAAGGGGGSPAARRRRRRRDDEDPLAPPTPPSTSSSQKSPSGHPLHNPNPTASYAPWCPAGRHPHGLDAVQPWRPPLQAQRQQHAVRHLQLLPAAHLRQVPRLLQDDCLLRRRRRHAHAPPRHRASAGGLPAGEQPDGMFVGAAIGGPNMQD</sequence>
<evidence type="ECO:0000256" key="1">
    <source>
        <dbReference type="SAM" id="MobiDB-lite"/>
    </source>
</evidence>
<reference evidence="2 3" key="2">
    <citation type="journal article" date="2013" name="Plant Cell Physiol.">
        <title>Rice Annotation Project Database (RAP-DB): an integrative and interactive database for rice genomics.</title>
        <authorList>
            <person name="Sakai H."/>
            <person name="Lee S.S."/>
            <person name="Tanaka T."/>
            <person name="Numa H."/>
            <person name="Kim J."/>
            <person name="Kawahara Y."/>
            <person name="Wakimoto H."/>
            <person name="Yang C.C."/>
            <person name="Iwamoto M."/>
            <person name="Abe T."/>
            <person name="Yamada Y."/>
            <person name="Muto A."/>
            <person name="Inokuchi H."/>
            <person name="Ikemura T."/>
            <person name="Matsumoto T."/>
            <person name="Sasaki T."/>
            <person name="Itoh T."/>
        </authorList>
    </citation>
    <scope>NUCLEOTIDE SEQUENCE [LARGE SCALE GENOMIC DNA]</scope>
    <source>
        <strain evidence="3">cv. Nipponbare</strain>
    </source>
</reference>
<reference evidence="2 3" key="3">
    <citation type="journal article" date="2013" name="Rice">
        <title>Improvement of the Oryza sativa Nipponbare reference genome using next generation sequence and optical map data.</title>
        <authorList>
            <person name="Kawahara Y."/>
            <person name="de la Bastide M."/>
            <person name="Hamilton J.P."/>
            <person name="Kanamori H."/>
            <person name="McCombie W.R."/>
            <person name="Ouyang S."/>
            <person name="Schwartz D.C."/>
            <person name="Tanaka T."/>
            <person name="Wu J."/>
            <person name="Zhou S."/>
            <person name="Childs K.L."/>
            <person name="Davidson R.M."/>
            <person name="Lin H."/>
            <person name="Quesada-Ocampo L."/>
            <person name="Vaillancourt B."/>
            <person name="Sakai H."/>
            <person name="Lee S.S."/>
            <person name="Kim J."/>
            <person name="Numa H."/>
            <person name="Itoh T."/>
            <person name="Buell C.R."/>
            <person name="Matsumoto T."/>
        </authorList>
    </citation>
    <scope>NUCLEOTIDE SEQUENCE [LARGE SCALE GENOMIC DNA]</scope>
    <source>
        <strain evidence="3">cv. Nipponbare</strain>
    </source>
</reference>
<feature type="compositionally biased region" description="Low complexity" evidence="1">
    <location>
        <begin position="50"/>
        <end position="59"/>
    </location>
</feature>
<dbReference type="AlphaFoldDB" id="A0A0P0WMQ6"/>
<gene>
    <name evidence="2" type="ordered locus">Os05g0423701</name>
    <name evidence="2" type="ORF">OSNPB_050423701</name>
</gene>
<proteinExistence type="predicted"/>
<dbReference type="Gramene" id="Os05t0423701-01">
    <property type="protein sequence ID" value="Os05t0423701-01"/>
    <property type="gene ID" value="Os05g0423701"/>
</dbReference>
<reference evidence="3" key="1">
    <citation type="journal article" date="2005" name="Nature">
        <title>The map-based sequence of the rice genome.</title>
        <authorList>
            <consortium name="International rice genome sequencing project (IRGSP)"/>
            <person name="Matsumoto T."/>
            <person name="Wu J."/>
            <person name="Kanamori H."/>
            <person name="Katayose Y."/>
            <person name="Fujisawa M."/>
            <person name="Namiki N."/>
            <person name="Mizuno H."/>
            <person name="Yamamoto K."/>
            <person name="Antonio B.A."/>
            <person name="Baba T."/>
            <person name="Sakata K."/>
            <person name="Nagamura Y."/>
            <person name="Aoki H."/>
            <person name="Arikawa K."/>
            <person name="Arita K."/>
            <person name="Bito T."/>
            <person name="Chiden Y."/>
            <person name="Fujitsuka N."/>
            <person name="Fukunaka R."/>
            <person name="Hamada M."/>
            <person name="Harada C."/>
            <person name="Hayashi A."/>
            <person name="Hijishita S."/>
            <person name="Honda M."/>
            <person name="Hosokawa S."/>
            <person name="Ichikawa Y."/>
            <person name="Idonuma A."/>
            <person name="Iijima M."/>
            <person name="Ikeda M."/>
            <person name="Ikeno M."/>
            <person name="Ito K."/>
            <person name="Ito S."/>
            <person name="Ito T."/>
            <person name="Ito Y."/>
            <person name="Ito Y."/>
            <person name="Iwabuchi A."/>
            <person name="Kamiya K."/>
            <person name="Karasawa W."/>
            <person name="Kurita K."/>
            <person name="Katagiri S."/>
            <person name="Kikuta A."/>
            <person name="Kobayashi H."/>
            <person name="Kobayashi N."/>
            <person name="Machita K."/>
            <person name="Maehara T."/>
            <person name="Masukawa M."/>
            <person name="Mizubayashi T."/>
            <person name="Mukai Y."/>
            <person name="Nagasaki H."/>
            <person name="Nagata Y."/>
            <person name="Naito S."/>
            <person name="Nakashima M."/>
            <person name="Nakama Y."/>
            <person name="Nakamichi Y."/>
            <person name="Nakamura M."/>
            <person name="Meguro A."/>
            <person name="Negishi M."/>
            <person name="Ohta I."/>
            <person name="Ohta T."/>
            <person name="Okamoto M."/>
            <person name="Ono N."/>
            <person name="Saji S."/>
            <person name="Sakaguchi M."/>
            <person name="Sakai K."/>
            <person name="Shibata M."/>
            <person name="Shimokawa T."/>
            <person name="Song J."/>
            <person name="Takazaki Y."/>
            <person name="Terasawa K."/>
            <person name="Tsugane M."/>
            <person name="Tsuji K."/>
            <person name="Ueda S."/>
            <person name="Waki K."/>
            <person name="Yamagata H."/>
            <person name="Yamamoto M."/>
            <person name="Yamamoto S."/>
            <person name="Yamane H."/>
            <person name="Yoshiki S."/>
            <person name="Yoshihara R."/>
            <person name="Yukawa K."/>
            <person name="Zhong H."/>
            <person name="Yano M."/>
            <person name="Yuan Q."/>
            <person name="Ouyang S."/>
            <person name="Liu J."/>
            <person name="Jones K.M."/>
            <person name="Gansberger K."/>
            <person name="Moffat K."/>
            <person name="Hill J."/>
            <person name="Bera J."/>
            <person name="Fadrosh D."/>
            <person name="Jin S."/>
            <person name="Johri S."/>
            <person name="Kim M."/>
            <person name="Overton L."/>
            <person name="Reardon M."/>
            <person name="Tsitrin T."/>
            <person name="Vuong H."/>
            <person name="Weaver B."/>
            <person name="Ciecko A."/>
            <person name="Tallon L."/>
            <person name="Jackson J."/>
            <person name="Pai G."/>
            <person name="Aken S.V."/>
            <person name="Utterback T."/>
            <person name="Reidmuller S."/>
            <person name="Feldblyum T."/>
            <person name="Hsiao J."/>
            <person name="Zismann V."/>
            <person name="Iobst S."/>
            <person name="de Vazeille A.R."/>
            <person name="Buell C.R."/>
            <person name="Ying K."/>
            <person name="Li Y."/>
            <person name="Lu T."/>
            <person name="Huang Y."/>
            <person name="Zhao Q."/>
            <person name="Feng Q."/>
            <person name="Zhang L."/>
            <person name="Zhu J."/>
            <person name="Weng Q."/>
            <person name="Mu J."/>
            <person name="Lu Y."/>
            <person name="Fan D."/>
            <person name="Liu Y."/>
            <person name="Guan J."/>
            <person name="Zhang Y."/>
            <person name="Yu S."/>
            <person name="Liu X."/>
            <person name="Zhang Y."/>
            <person name="Hong G."/>
            <person name="Han B."/>
            <person name="Choisne N."/>
            <person name="Demange N."/>
            <person name="Orjeda G."/>
            <person name="Samain S."/>
            <person name="Cattolico L."/>
            <person name="Pelletier E."/>
            <person name="Couloux A."/>
            <person name="Segurens B."/>
            <person name="Wincker P."/>
            <person name="D'Hont A."/>
            <person name="Scarpelli C."/>
            <person name="Weissenbach J."/>
            <person name="Salanoubat M."/>
            <person name="Quetier F."/>
            <person name="Yu Y."/>
            <person name="Kim H.R."/>
            <person name="Rambo T."/>
            <person name="Currie J."/>
            <person name="Collura K."/>
            <person name="Luo M."/>
            <person name="Yang T."/>
            <person name="Ammiraju J.S.S."/>
            <person name="Engler F."/>
            <person name="Soderlund C."/>
            <person name="Wing R.A."/>
            <person name="Palmer L.E."/>
            <person name="de la Bastide M."/>
            <person name="Spiegel L."/>
            <person name="Nascimento L."/>
            <person name="Zutavern T."/>
            <person name="O'Shaughnessy A."/>
            <person name="Dike S."/>
            <person name="Dedhia N."/>
            <person name="Preston R."/>
            <person name="Balija V."/>
            <person name="McCombie W.R."/>
            <person name="Chow T."/>
            <person name="Chen H."/>
            <person name="Chung M."/>
            <person name="Chen C."/>
            <person name="Shaw J."/>
            <person name="Wu H."/>
            <person name="Hsiao K."/>
            <person name="Chao Y."/>
            <person name="Chu M."/>
            <person name="Cheng C."/>
            <person name="Hour A."/>
            <person name="Lee P."/>
            <person name="Lin S."/>
            <person name="Lin Y."/>
            <person name="Liou J."/>
            <person name="Liu S."/>
            <person name="Hsing Y."/>
            <person name="Raghuvanshi S."/>
            <person name="Mohanty A."/>
            <person name="Bharti A.K."/>
            <person name="Gaur A."/>
            <person name="Gupta V."/>
            <person name="Kumar D."/>
            <person name="Ravi V."/>
            <person name="Vij S."/>
            <person name="Kapur A."/>
            <person name="Khurana P."/>
            <person name="Khurana P."/>
            <person name="Khurana J.P."/>
            <person name="Tyagi A.K."/>
            <person name="Gaikwad K."/>
            <person name="Singh A."/>
            <person name="Dalal V."/>
            <person name="Srivastava S."/>
            <person name="Dixit A."/>
            <person name="Pal A.K."/>
            <person name="Ghazi I.A."/>
            <person name="Yadav M."/>
            <person name="Pandit A."/>
            <person name="Bhargava A."/>
            <person name="Sureshbabu K."/>
            <person name="Batra K."/>
            <person name="Sharma T.R."/>
            <person name="Mohapatra T."/>
            <person name="Singh N.K."/>
            <person name="Messing J."/>
            <person name="Nelson A.B."/>
            <person name="Fuks G."/>
            <person name="Kavchok S."/>
            <person name="Keizer G."/>
            <person name="Linton E."/>
            <person name="Llaca V."/>
            <person name="Song R."/>
            <person name="Tanyolac B."/>
            <person name="Young S."/>
            <person name="Ho-Il K."/>
            <person name="Hahn J.H."/>
            <person name="Sangsakoo G."/>
            <person name="Vanavichit A."/>
            <person name="de Mattos Luiz.A.T."/>
            <person name="Zimmer P.D."/>
            <person name="Malone G."/>
            <person name="Dellagostin O."/>
            <person name="de Oliveira A.C."/>
            <person name="Bevan M."/>
            <person name="Bancroft I."/>
            <person name="Minx P."/>
            <person name="Cordum H."/>
            <person name="Wilson R."/>
            <person name="Cheng Z."/>
            <person name="Jin W."/>
            <person name="Jiang J."/>
            <person name="Leong S.A."/>
            <person name="Iwama H."/>
            <person name="Gojobori T."/>
            <person name="Itoh T."/>
            <person name="Niimura Y."/>
            <person name="Fujii Y."/>
            <person name="Habara T."/>
            <person name="Sakai H."/>
            <person name="Sato Y."/>
            <person name="Wilson G."/>
            <person name="Kumar K."/>
            <person name="McCouch S."/>
            <person name="Juretic N."/>
            <person name="Hoen D."/>
            <person name="Wright S."/>
            <person name="Bruskiewich R."/>
            <person name="Bureau T."/>
            <person name="Miyao A."/>
            <person name="Hirochika H."/>
            <person name="Nishikawa T."/>
            <person name="Kadowaki K."/>
            <person name="Sugiura M."/>
            <person name="Burr B."/>
            <person name="Sasaki T."/>
        </authorList>
    </citation>
    <scope>NUCLEOTIDE SEQUENCE [LARGE SCALE GENOMIC DNA]</scope>
    <source>
        <strain evidence="3">cv. Nipponbare</strain>
    </source>
</reference>
<dbReference type="PaxDb" id="39947-A0A0P0WMQ6"/>
<dbReference type="SMR" id="A0A0P0WMQ6"/>
<evidence type="ECO:0000313" key="3">
    <source>
        <dbReference type="Proteomes" id="UP000059680"/>
    </source>
</evidence>
<feature type="region of interest" description="Disordered" evidence="1">
    <location>
        <begin position="1"/>
        <end position="92"/>
    </location>
</feature>
<feature type="compositionally biased region" description="Basic residues" evidence="1">
    <location>
        <begin position="133"/>
        <end position="143"/>
    </location>
</feature>